<comment type="catalytic activity">
    <reaction evidence="7 8">
        <text>tRNA(Trp) + L-tryptophan + ATP = L-tryptophyl-tRNA(Trp) + AMP + diphosphate + H(+)</text>
        <dbReference type="Rhea" id="RHEA:24080"/>
        <dbReference type="Rhea" id="RHEA-COMP:9671"/>
        <dbReference type="Rhea" id="RHEA-COMP:9705"/>
        <dbReference type="ChEBI" id="CHEBI:15378"/>
        <dbReference type="ChEBI" id="CHEBI:30616"/>
        <dbReference type="ChEBI" id="CHEBI:33019"/>
        <dbReference type="ChEBI" id="CHEBI:57912"/>
        <dbReference type="ChEBI" id="CHEBI:78442"/>
        <dbReference type="ChEBI" id="CHEBI:78535"/>
        <dbReference type="ChEBI" id="CHEBI:456215"/>
        <dbReference type="EC" id="6.1.1.2"/>
    </reaction>
</comment>
<evidence type="ECO:0000313" key="11">
    <source>
        <dbReference type="Proteomes" id="UP000002523"/>
    </source>
</evidence>
<dbReference type="STRING" id="262768.PAM_466"/>
<dbReference type="HAMAP" id="MF_00140_B">
    <property type="entry name" value="Trp_tRNA_synth_B"/>
    <property type="match status" value="1"/>
</dbReference>
<gene>
    <name evidence="8 10" type="primary">trpS</name>
    <name evidence="10" type="ordered locus">PAM_466</name>
</gene>
<dbReference type="Pfam" id="PF00579">
    <property type="entry name" value="tRNA-synt_1b"/>
    <property type="match status" value="1"/>
</dbReference>
<dbReference type="PANTHER" id="PTHR43766">
    <property type="entry name" value="TRYPTOPHAN--TRNA LIGASE, MITOCHONDRIAL"/>
    <property type="match status" value="1"/>
</dbReference>
<dbReference type="PROSITE" id="PS00178">
    <property type="entry name" value="AA_TRNA_LIGASE_I"/>
    <property type="match status" value="1"/>
</dbReference>
<dbReference type="HOGENOM" id="CLU_029244_1_1_14"/>
<dbReference type="CDD" id="cd00806">
    <property type="entry name" value="TrpRS_core"/>
    <property type="match status" value="1"/>
</dbReference>
<dbReference type="SUPFAM" id="SSF52374">
    <property type="entry name" value="Nucleotidylyl transferase"/>
    <property type="match status" value="1"/>
</dbReference>
<feature type="short sequence motif" description="'HIGH' region" evidence="8">
    <location>
        <begin position="23"/>
        <end position="31"/>
    </location>
</feature>
<dbReference type="NCBIfam" id="TIGR00233">
    <property type="entry name" value="trpS"/>
    <property type="match status" value="1"/>
</dbReference>
<comment type="subunit">
    <text evidence="8">Homodimer.</text>
</comment>
<keyword evidence="11" id="KW-1185">Reference proteome</keyword>
<comment type="function">
    <text evidence="8">Catalyzes the attachment of tryptophan to tRNA(Trp).</text>
</comment>
<dbReference type="PRINTS" id="PR01039">
    <property type="entry name" value="TRNASYNTHTRP"/>
</dbReference>
<comment type="similarity">
    <text evidence="1 8 9">Belongs to the class-I aminoacyl-tRNA synthetase family.</text>
</comment>
<dbReference type="Proteomes" id="UP000002523">
    <property type="component" value="Chromosome"/>
</dbReference>
<dbReference type="PANTHER" id="PTHR43766:SF1">
    <property type="entry name" value="TRYPTOPHAN--TRNA LIGASE, MITOCHONDRIAL"/>
    <property type="match status" value="1"/>
</dbReference>
<evidence type="ECO:0000256" key="7">
    <source>
        <dbReference type="ARBA" id="ARBA00049929"/>
    </source>
</evidence>
<evidence type="ECO:0000256" key="6">
    <source>
        <dbReference type="ARBA" id="ARBA00023146"/>
    </source>
</evidence>
<dbReference type="GO" id="GO:0005829">
    <property type="term" value="C:cytosol"/>
    <property type="evidence" value="ECO:0007669"/>
    <property type="project" value="TreeGrafter"/>
</dbReference>
<dbReference type="FunFam" id="1.10.240.10:FF:000002">
    <property type="entry name" value="Tryptophan--tRNA ligase"/>
    <property type="match status" value="1"/>
</dbReference>
<feature type="binding site" evidence="8">
    <location>
        <position position="149"/>
    </location>
    <ligand>
        <name>L-tryptophan</name>
        <dbReference type="ChEBI" id="CHEBI:57912"/>
    </ligand>
</feature>
<organism evidence="10 11">
    <name type="scientific">Onion yellows phytoplasma (strain OY-M)</name>
    <dbReference type="NCBI Taxonomy" id="262768"/>
    <lineage>
        <taxon>Bacteria</taxon>
        <taxon>Bacillati</taxon>
        <taxon>Mycoplasmatota</taxon>
        <taxon>Mollicutes</taxon>
        <taxon>Acholeplasmatales</taxon>
        <taxon>Acholeplasmataceae</taxon>
        <taxon>Candidatus Phytoplasma</taxon>
        <taxon>16SrI (Aster yellows group)</taxon>
    </lineage>
</organism>
<evidence type="ECO:0000256" key="5">
    <source>
        <dbReference type="ARBA" id="ARBA00022917"/>
    </source>
</evidence>
<dbReference type="GO" id="GO:0004830">
    <property type="term" value="F:tryptophan-tRNA ligase activity"/>
    <property type="evidence" value="ECO:0007669"/>
    <property type="project" value="UniProtKB-UniRule"/>
</dbReference>
<feature type="binding site" evidence="8">
    <location>
        <begin position="22"/>
        <end position="24"/>
    </location>
    <ligand>
        <name>ATP</name>
        <dbReference type="ChEBI" id="CHEBI:30616"/>
    </ligand>
</feature>
<keyword evidence="2 8" id="KW-0436">Ligase</keyword>
<accession>Q6YQA9</accession>
<proteinExistence type="inferred from homology"/>
<evidence type="ECO:0000256" key="8">
    <source>
        <dbReference type="HAMAP-Rule" id="MF_00140"/>
    </source>
</evidence>
<dbReference type="eggNOG" id="COG0180">
    <property type="taxonomic scope" value="Bacteria"/>
</dbReference>
<dbReference type="InterPro" id="IPR024109">
    <property type="entry name" value="Trp-tRNA-ligase_bac-type"/>
</dbReference>
<dbReference type="InterPro" id="IPR050203">
    <property type="entry name" value="Trp-tRNA_synthetase"/>
</dbReference>
<reference evidence="10 11" key="1">
    <citation type="journal article" date="2004" name="Nat. Genet.">
        <title>Reductive evolution suggested from the complete genome sequence of a plant-pathogenic phytoplasma.</title>
        <authorList>
            <person name="Oshima K."/>
            <person name="Kakizawa S."/>
            <person name="Nishigawa H."/>
            <person name="Jung H.-Y."/>
            <person name="Wei W."/>
            <person name="Suzuki S."/>
            <person name="Arashida R."/>
            <person name="Nakata D."/>
            <person name="Miyata S."/>
            <person name="Ugaki M."/>
            <person name="Namba S."/>
        </authorList>
    </citation>
    <scope>NUCLEOTIDE SEQUENCE [LARGE SCALE GENOMIC DNA]</scope>
    <source>
        <strain evidence="11">OY-M</strain>
    </source>
</reference>
<dbReference type="GO" id="GO:0005524">
    <property type="term" value="F:ATP binding"/>
    <property type="evidence" value="ECO:0007669"/>
    <property type="project" value="UniProtKB-UniRule"/>
</dbReference>
<keyword evidence="5 8" id="KW-0648">Protein biosynthesis</keyword>
<feature type="binding site" evidence="8">
    <location>
        <begin position="30"/>
        <end position="31"/>
    </location>
    <ligand>
        <name>ATP</name>
        <dbReference type="ChEBI" id="CHEBI:30616"/>
    </ligand>
</feature>
<evidence type="ECO:0000256" key="9">
    <source>
        <dbReference type="RuleBase" id="RU363036"/>
    </source>
</evidence>
<feature type="binding site" evidence="8">
    <location>
        <begin position="161"/>
        <end position="163"/>
    </location>
    <ligand>
        <name>ATP</name>
        <dbReference type="ChEBI" id="CHEBI:30616"/>
    </ligand>
</feature>
<dbReference type="EC" id="6.1.1.2" evidence="8"/>
<dbReference type="InterPro" id="IPR002306">
    <property type="entry name" value="Trp-tRNA-ligase"/>
</dbReference>
<feature type="binding site" evidence="8">
    <location>
        <begin position="209"/>
        <end position="213"/>
    </location>
    <ligand>
        <name>ATP</name>
        <dbReference type="ChEBI" id="CHEBI:30616"/>
    </ligand>
</feature>
<keyword evidence="3 8" id="KW-0547">Nucleotide-binding</keyword>
<name>Q6YQA9_ONYPE</name>
<evidence type="ECO:0000313" key="10">
    <source>
        <dbReference type="EMBL" id="BAD04551.1"/>
    </source>
</evidence>
<evidence type="ECO:0000256" key="1">
    <source>
        <dbReference type="ARBA" id="ARBA00005594"/>
    </source>
</evidence>
<dbReference type="Gene3D" id="1.10.240.10">
    <property type="entry name" value="Tyrosyl-Transfer RNA Synthetase"/>
    <property type="match status" value="1"/>
</dbReference>
<dbReference type="InterPro" id="IPR002305">
    <property type="entry name" value="aa-tRNA-synth_Ic"/>
</dbReference>
<evidence type="ECO:0000256" key="2">
    <source>
        <dbReference type="ARBA" id="ARBA00022598"/>
    </source>
</evidence>
<dbReference type="AlphaFoldDB" id="Q6YQA9"/>
<evidence type="ECO:0000256" key="3">
    <source>
        <dbReference type="ARBA" id="ARBA00022741"/>
    </source>
</evidence>
<keyword evidence="8" id="KW-0963">Cytoplasm</keyword>
<keyword evidence="4 8" id="KW-0067">ATP-binding</keyword>
<dbReference type="Gene3D" id="3.40.50.620">
    <property type="entry name" value="HUPs"/>
    <property type="match status" value="1"/>
</dbReference>
<dbReference type="KEGG" id="poy:PAM_466"/>
<dbReference type="EMBL" id="AP006628">
    <property type="protein sequence ID" value="BAD04551.1"/>
    <property type="molecule type" value="Genomic_DNA"/>
</dbReference>
<sequence length="345" mass="39549">MQKIKKEVIKLIPNKRLVSGIKPTGDLTLGNYIGVLKPLLYLQQNLKNFDFYLFIADLHALTFYQEPQTLKQQIKKIAALYLATGLDPEKINLFVQSEVTQHTYLGYLLECNSYFSELQRMIQYKEKSKINAEGIRTSLFTYPTLMAADILIYDANLVPIGKDQKQHLELTKNLATRFNNLYGNTFVVPEPFFNPLGSKIKSLQNPLKKMSKSDTENPKSYILLLDDPQIIKSKIAQTVTDSQKIIKYDPENKPGISNLLTIYASLKQISIFESEKLFQKSNYKELKNKVGEEIINFVVPLQQKFYQLINSAKLDDILNKGAQKASLIAEKKIQQVRKKLGISRF</sequence>
<protein>
    <recommendedName>
        <fullName evidence="8">Tryptophan--tRNA ligase</fullName>
        <ecNumber evidence="8">6.1.1.2</ecNumber>
    </recommendedName>
    <alternativeName>
        <fullName evidence="8">Tryptophanyl-tRNA synthetase</fullName>
        <shortName evidence="8">TrpRS</shortName>
    </alternativeName>
</protein>
<dbReference type="GO" id="GO:0006436">
    <property type="term" value="P:tryptophanyl-tRNA aminoacylation"/>
    <property type="evidence" value="ECO:0007669"/>
    <property type="project" value="UniProtKB-UniRule"/>
</dbReference>
<feature type="binding site" evidence="8">
    <location>
        <position position="200"/>
    </location>
    <ligand>
        <name>ATP</name>
        <dbReference type="ChEBI" id="CHEBI:30616"/>
    </ligand>
</feature>
<comment type="subcellular location">
    <subcellularLocation>
        <location evidence="8">Cytoplasm</location>
    </subcellularLocation>
</comment>
<dbReference type="InterPro" id="IPR001412">
    <property type="entry name" value="aa-tRNA-synth_I_CS"/>
</dbReference>
<feature type="short sequence motif" description="'KMSKS' region" evidence="8">
    <location>
        <begin position="209"/>
        <end position="213"/>
    </location>
</feature>
<dbReference type="InterPro" id="IPR014729">
    <property type="entry name" value="Rossmann-like_a/b/a_fold"/>
</dbReference>
<keyword evidence="6 8" id="KW-0030">Aminoacyl-tRNA synthetase</keyword>
<evidence type="ECO:0000256" key="4">
    <source>
        <dbReference type="ARBA" id="ARBA00022840"/>
    </source>
</evidence>